<feature type="compositionally biased region" description="Basic residues" evidence="1">
    <location>
        <begin position="72"/>
        <end position="90"/>
    </location>
</feature>
<evidence type="ECO:0000259" key="2">
    <source>
        <dbReference type="PROSITE" id="PS51382"/>
    </source>
</evidence>
<dbReference type="Pfam" id="PF03105">
    <property type="entry name" value="SPX"/>
    <property type="match status" value="2"/>
</dbReference>
<dbReference type="InterPro" id="IPR031142">
    <property type="entry name" value="SPX_prot"/>
</dbReference>
<evidence type="ECO:0000256" key="1">
    <source>
        <dbReference type="SAM" id="MobiDB-lite"/>
    </source>
</evidence>
<accession>A0A9W7CIQ7</accession>
<comment type="caution">
    <text evidence="3">The sequence shown here is derived from an EMBL/GenBank/DDBJ whole genome shotgun (WGS) entry which is preliminary data.</text>
</comment>
<gene>
    <name evidence="3" type="ORF">TrVE_jg10642</name>
</gene>
<feature type="compositionally biased region" description="Basic and acidic residues" evidence="1">
    <location>
        <begin position="334"/>
        <end position="352"/>
    </location>
</feature>
<feature type="compositionally biased region" description="Acidic residues" evidence="1">
    <location>
        <begin position="48"/>
        <end position="65"/>
    </location>
</feature>
<sequence>MKFCKNLQKMIDLSNPEWTPFWVNYKMLKKVIKEIQNPEIFHKKDSASDSDADADVDGNVDEGEDAQAQGKGKGKLKAKAKGKGGKKAKAGKTAEEKESVPQHPTVAPAQLPDTSQTSMSRHPGEVAFFKLLHSELKKAQHFFERAQREFAIREERVKDAMEYCGKPGALMVQDRWSQLAKALYRFYKDLLLLENYAIMTFCSFSKILKKHDKNTGFTTREAFMTNVVSTANFSNYPVVVKMLENSQVLFQEVAAKLQLEGKGDLHRDERLFIDMIHRLNRQASEVQQEEAADIANGEETSPARLAKPITISEVLTKAPEQDDLKKKMELMQDLIRENSEDRENAASAKREASPALVEADGAGSGRRKRVKA</sequence>
<feature type="domain" description="SPX" evidence="2">
    <location>
        <begin position="1"/>
        <end position="225"/>
    </location>
</feature>
<dbReference type="PROSITE" id="PS51382">
    <property type="entry name" value="SPX"/>
    <property type="match status" value="1"/>
</dbReference>
<name>A0A9W7CIQ7_9STRA</name>
<proteinExistence type="predicted"/>
<evidence type="ECO:0000313" key="4">
    <source>
        <dbReference type="Proteomes" id="UP001165160"/>
    </source>
</evidence>
<protein>
    <recommendedName>
        <fullName evidence="2">SPX domain-containing protein</fullName>
    </recommendedName>
</protein>
<dbReference type="CDD" id="cd14447">
    <property type="entry name" value="SPX"/>
    <property type="match status" value="1"/>
</dbReference>
<dbReference type="PANTHER" id="PTHR45978">
    <property type="entry name" value="SPX DOMAIN-CONTAINING PROTEIN 3"/>
    <property type="match status" value="1"/>
</dbReference>
<dbReference type="AlphaFoldDB" id="A0A9W7CIQ7"/>
<feature type="region of interest" description="Disordered" evidence="1">
    <location>
        <begin position="42"/>
        <end position="119"/>
    </location>
</feature>
<dbReference type="InterPro" id="IPR004331">
    <property type="entry name" value="SPX_dom"/>
</dbReference>
<dbReference type="PANTHER" id="PTHR45978:SF7">
    <property type="entry name" value="SPX DOMAIN-CONTAINING PROTEIN 4"/>
    <property type="match status" value="1"/>
</dbReference>
<dbReference type="GO" id="GO:0016036">
    <property type="term" value="P:cellular response to phosphate starvation"/>
    <property type="evidence" value="ECO:0007669"/>
    <property type="project" value="InterPro"/>
</dbReference>
<dbReference type="EMBL" id="BRXX01000361">
    <property type="protein sequence ID" value="GMI07237.1"/>
    <property type="molecule type" value="Genomic_DNA"/>
</dbReference>
<dbReference type="Proteomes" id="UP001165160">
    <property type="component" value="Unassembled WGS sequence"/>
</dbReference>
<reference evidence="4" key="1">
    <citation type="journal article" date="2023" name="Commun. Biol.">
        <title>Genome analysis of Parmales, the sister group of diatoms, reveals the evolutionary specialization of diatoms from phago-mixotrophs to photoautotrophs.</title>
        <authorList>
            <person name="Ban H."/>
            <person name="Sato S."/>
            <person name="Yoshikawa S."/>
            <person name="Yamada K."/>
            <person name="Nakamura Y."/>
            <person name="Ichinomiya M."/>
            <person name="Sato N."/>
            <person name="Blanc-Mathieu R."/>
            <person name="Endo H."/>
            <person name="Kuwata A."/>
            <person name="Ogata H."/>
        </authorList>
    </citation>
    <scope>NUCLEOTIDE SEQUENCE [LARGE SCALE GENOMIC DNA]</scope>
    <source>
        <strain evidence="4">NIES 3699</strain>
    </source>
</reference>
<feature type="region of interest" description="Disordered" evidence="1">
    <location>
        <begin position="334"/>
        <end position="372"/>
    </location>
</feature>
<keyword evidence="4" id="KW-1185">Reference proteome</keyword>
<organism evidence="3 4">
    <name type="scientific">Triparma verrucosa</name>
    <dbReference type="NCBI Taxonomy" id="1606542"/>
    <lineage>
        <taxon>Eukaryota</taxon>
        <taxon>Sar</taxon>
        <taxon>Stramenopiles</taxon>
        <taxon>Ochrophyta</taxon>
        <taxon>Bolidophyceae</taxon>
        <taxon>Parmales</taxon>
        <taxon>Triparmaceae</taxon>
        <taxon>Triparma</taxon>
    </lineage>
</organism>
<evidence type="ECO:0000313" key="3">
    <source>
        <dbReference type="EMBL" id="GMI07237.1"/>
    </source>
</evidence>